<feature type="compositionally biased region" description="Basic residues" evidence="1">
    <location>
        <begin position="261"/>
        <end position="274"/>
    </location>
</feature>
<accession>A0A369J9H7</accession>
<dbReference type="Proteomes" id="UP000076154">
    <property type="component" value="Unassembled WGS sequence"/>
</dbReference>
<evidence type="ECO:0000313" key="3">
    <source>
        <dbReference type="Proteomes" id="UP000076154"/>
    </source>
</evidence>
<reference evidence="2" key="1">
    <citation type="submission" date="2018-04" db="EMBL/GenBank/DDBJ databases">
        <title>Whole genome sequencing of Hypsizygus marmoreus.</title>
        <authorList>
            <person name="Choi I.-G."/>
            <person name="Min B."/>
            <person name="Kim J.-G."/>
            <person name="Kim S."/>
            <person name="Oh Y.-L."/>
            <person name="Kong W.-S."/>
            <person name="Park H."/>
            <person name="Jeong J."/>
            <person name="Song E.-S."/>
        </authorList>
    </citation>
    <scope>NUCLEOTIDE SEQUENCE [LARGE SCALE GENOMIC DNA]</scope>
    <source>
        <strain evidence="2">51987-8</strain>
    </source>
</reference>
<name>A0A369J9H7_HYPMA</name>
<dbReference type="AlphaFoldDB" id="A0A369J9H7"/>
<dbReference type="EMBL" id="LUEZ02000090">
    <property type="protein sequence ID" value="RDB18701.1"/>
    <property type="molecule type" value="Genomic_DNA"/>
</dbReference>
<protein>
    <submittedName>
        <fullName evidence="2">Uncharacterized protein</fullName>
    </submittedName>
</protein>
<feature type="compositionally biased region" description="Low complexity" evidence="1">
    <location>
        <begin position="276"/>
        <end position="285"/>
    </location>
</feature>
<evidence type="ECO:0000256" key="1">
    <source>
        <dbReference type="SAM" id="MobiDB-lite"/>
    </source>
</evidence>
<feature type="region of interest" description="Disordered" evidence="1">
    <location>
        <begin position="193"/>
        <end position="297"/>
    </location>
</feature>
<comment type="caution">
    <text evidence="2">The sequence shown here is derived from an EMBL/GenBank/DDBJ whole genome shotgun (WGS) entry which is preliminary data.</text>
</comment>
<gene>
    <name evidence="2" type="ORF">Hypma_014736</name>
</gene>
<organism evidence="2 3">
    <name type="scientific">Hypsizygus marmoreus</name>
    <name type="common">White beech mushroom</name>
    <name type="synonym">Agaricus marmoreus</name>
    <dbReference type="NCBI Taxonomy" id="39966"/>
    <lineage>
        <taxon>Eukaryota</taxon>
        <taxon>Fungi</taxon>
        <taxon>Dikarya</taxon>
        <taxon>Basidiomycota</taxon>
        <taxon>Agaricomycotina</taxon>
        <taxon>Agaricomycetes</taxon>
        <taxon>Agaricomycetidae</taxon>
        <taxon>Agaricales</taxon>
        <taxon>Tricholomatineae</taxon>
        <taxon>Lyophyllaceae</taxon>
        <taxon>Hypsizygus</taxon>
    </lineage>
</organism>
<proteinExistence type="predicted"/>
<feature type="compositionally biased region" description="Polar residues" evidence="1">
    <location>
        <begin position="209"/>
        <end position="230"/>
    </location>
</feature>
<evidence type="ECO:0000313" key="2">
    <source>
        <dbReference type="EMBL" id="RDB18701.1"/>
    </source>
</evidence>
<keyword evidence="3" id="KW-1185">Reference proteome</keyword>
<dbReference type="InParanoid" id="A0A369J9H7"/>
<sequence>MTAENEAHQLPAAQIARTEQRAKLPFIPRNCTLISAFDQHLNYFIAPSHKCLELRFPAFDPFPLRSPPLRPPLASTFVRSGAPSTSPLSPKSAISRSLRLSCKPAPSHLDAAIVRRTGDAVIFVRVPILSTRLQHYNRGGWKCTTRRSTKTSIPLNLPLIDVREPFSSIDNHARSVRAPASVLKVPVPGVGSRALSEVESPDTPGAHTYTPSYNDSTRTSATNDAHSATHSIPDDAHTPNSTSNHHLHRTPPSDIAQCPARRPRGAFPRTHHLHATTDSASYATTARRKALSTQTPHPKFRFQPALAQCLPGTTYSILHGATAAPILSYASPTTTNPLRTHEDTAVDQLSAGEHDPCLEQGTGLQGKGRCTVSVITATAPPQPERNVQTPEHMDIYYSLQEEATSAGTTQT</sequence>